<dbReference type="GO" id="GO:0016491">
    <property type="term" value="F:oxidoreductase activity"/>
    <property type="evidence" value="ECO:0007669"/>
    <property type="project" value="InterPro"/>
</dbReference>
<keyword evidence="3" id="KW-1185">Reference proteome</keyword>
<accession>M2XF27</accession>
<dbReference type="AlphaFoldDB" id="M2XF27"/>
<organism evidence="2 3">
    <name type="scientific">Galdieria sulphuraria</name>
    <name type="common">Red alga</name>
    <dbReference type="NCBI Taxonomy" id="130081"/>
    <lineage>
        <taxon>Eukaryota</taxon>
        <taxon>Rhodophyta</taxon>
        <taxon>Bangiophyceae</taxon>
        <taxon>Galdieriales</taxon>
        <taxon>Galdieriaceae</taxon>
        <taxon>Galdieria</taxon>
    </lineage>
</organism>
<dbReference type="InterPro" id="IPR036291">
    <property type="entry name" value="NAD(P)-bd_dom_sf"/>
</dbReference>
<dbReference type="eggNOG" id="KOG1203">
    <property type="taxonomic scope" value="Eukaryota"/>
</dbReference>
<dbReference type="PANTHER" id="PTHR14194">
    <property type="entry name" value="NITROGEN METABOLIC REGULATION PROTEIN NMR-RELATED"/>
    <property type="match status" value="1"/>
</dbReference>
<dbReference type="RefSeq" id="XP_005705127.1">
    <property type="nucleotide sequence ID" value="XM_005705070.1"/>
</dbReference>
<dbReference type="KEGG" id="gsl:Gasu_39820"/>
<keyword evidence="2" id="KW-0413">Isomerase</keyword>
<dbReference type="GeneID" id="17087479"/>
<dbReference type="InterPro" id="IPR016040">
    <property type="entry name" value="NAD(P)-bd_dom"/>
</dbReference>
<dbReference type="GO" id="GO:0009507">
    <property type="term" value="C:chloroplast"/>
    <property type="evidence" value="ECO:0007669"/>
    <property type="project" value="TreeGrafter"/>
</dbReference>
<feature type="domain" description="NAD(P)-binding" evidence="1">
    <location>
        <begin position="52"/>
        <end position="258"/>
    </location>
</feature>
<dbReference type="Proteomes" id="UP000030680">
    <property type="component" value="Unassembled WGS sequence"/>
</dbReference>
<evidence type="ECO:0000313" key="2">
    <source>
        <dbReference type="EMBL" id="EME28607.1"/>
    </source>
</evidence>
<dbReference type="Gene3D" id="3.40.50.720">
    <property type="entry name" value="NAD(P)-binding Rossmann-like Domain"/>
    <property type="match status" value="1"/>
</dbReference>
<evidence type="ECO:0000313" key="3">
    <source>
        <dbReference type="Proteomes" id="UP000030680"/>
    </source>
</evidence>
<dbReference type="Pfam" id="PF13460">
    <property type="entry name" value="NAD_binding_10"/>
    <property type="match status" value="1"/>
</dbReference>
<dbReference type="InterPro" id="IPR044163">
    <property type="entry name" value="SARED1-like"/>
</dbReference>
<dbReference type="OrthoDB" id="419598at2759"/>
<dbReference type="OMA" id="GANCDYS"/>
<sequence length="291" mass="33105">MAFLQSCSFGHPYRSQVTLLFRHKGIRHCRSNLFGLFLRMTTNSPANLLVTGASGRTGSLALKKAATLPQLFSPRGLARSKEKTSKLFDNNYTFFFGSILDEKILREALDNCKKLLILTSAVPIMRLNPDGTPKQPPEFFFKQGEEPEQVFSSERKKKQIEITKHCEEENIKIISNKTVTQKDHPLNRLGNILMWKKKSEDYLMSCGIPFTIIHPGGLVDKAESRRSLVIGHNDNLVNSTHRTISREEVADIALQSFLHEDAKYKSFDVVSAPCKKDEQVVRDWKNFFSNT</sequence>
<dbReference type="GO" id="GO:0016853">
    <property type="term" value="F:isomerase activity"/>
    <property type="evidence" value="ECO:0007669"/>
    <property type="project" value="UniProtKB-KW"/>
</dbReference>
<protein>
    <submittedName>
        <fullName evidence="2">3-beta hydroxysteroid dehydrogenase/isomerase</fullName>
    </submittedName>
</protein>
<dbReference type="Gramene" id="EME28607">
    <property type="protein sequence ID" value="EME28607"/>
    <property type="gene ID" value="Gasu_39820"/>
</dbReference>
<gene>
    <name evidence="2" type="ORF">Gasu_39820</name>
</gene>
<dbReference type="EMBL" id="KB454518">
    <property type="protein sequence ID" value="EME28607.1"/>
    <property type="molecule type" value="Genomic_DNA"/>
</dbReference>
<dbReference type="PANTHER" id="PTHR14194:SF86">
    <property type="entry name" value="OS05G0110300 PROTEIN"/>
    <property type="match status" value="1"/>
</dbReference>
<dbReference type="STRING" id="130081.M2XF27"/>
<reference evidence="3" key="1">
    <citation type="journal article" date="2013" name="Science">
        <title>Gene transfer from bacteria and archaea facilitated evolution of an extremophilic eukaryote.</title>
        <authorList>
            <person name="Schonknecht G."/>
            <person name="Chen W.H."/>
            <person name="Ternes C.M."/>
            <person name="Barbier G.G."/>
            <person name="Shrestha R.P."/>
            <person name="Stanke M."/>
            <person name="Brautigam A."/>
            <person name="Baker B.J."/>
            <person name="Banfield J.F."/>
            <person name="Garavito R.M."/>
            <person name="Carr K."/>
            <person name="Wilkerson C."/>
            <person name="Rensing S.A."/>
            <person name="Gagneul D."/>
            <person name="Dickenson N.E."/>
            <person name="Oesterhelt C."/>
            <person name="Lercher M.J."/>
            <person name="Weber A.P."/>
        </authorList>
    </citation>
    <scope>NUCLEOTIDE SEQUENCE [LARGE SCALE GENOMIC DNA]</scope>
    <source>
        <strain evidence="3">074W</strain>
    </source>
</reference>
<evidence type="ECO:0000259" key="1">
    <source>
        <dbReference type="Pfam" id="PF13460"/>
    </source>
</evidence>
<name>M2XF27_GALSU</name>
<dbReference type="SUPFAM" id="SSF51735">
    <property type="entry name" value="NAD(P)-binding Rossmann-fold domains"/>
    <property type="match status" value="1"/>
</dbReference>
<proteinExistence type="predicted"/>